<proteinExistence type="predicted"/>
<dbReference type="InterPro" id="IPR032710">
    <property type="entry name" value="NTF2-like_dom_sf"/>
</dbReference>
<dbReference type="Pfam" id="PF12680">
    <property type="entry name" value="SnoaL_2"/>
    <property type="match status" value="1"/>
</dbReference>
<organism evidence="2 3">
    <name type="scientific">Pararhizobium capsulatum DSM 1112</name>
    <dbReference type="NCBI Taxonomy" id="1121113"/>
    <lineage>
        <taxon>Bacteria</taxon>
        <taxon>Pseudomonadati</taxon>
        <taxon>Pseudomonadota</taxon>
        <taxon>Alphaproteobacteria</taxon>
        <taxon>Hyphomicrobiales</taxon>
        <taxon>Rhizobiaceae</taxon>
        <taxon>Rhizobium/Agrobacterium group</taxon>
        <taxon>Pararhizobium</taxon>
    </lineage>
</organism>
<dbReference type="Gene3D" id="3.10.450.50">
    <property type="match status" value="1"/>
</dbReference>
<feature type="domain" description="SnoaL-like" evidence="1">
    <location>
        <begin position="9"/>
        <end position="102"/>
    </location>
</feature>
<accession>A0ABU0BQS5</accession>
<gene>
    <name evidence="2" type="ORF">QO002_002722</name>
</gene>
<dbReference type="InterPro" id="IPR037401">
    <property type="entry name" value="SnoaL-like"/>
</dbReference>
<evidence type="ECO:0000313" key="2">
    <source>
        <dbReference type="EMBL" id="MDQ0320584.1"/>
    </source>
</evidence>
<evidence type="ECO:0000259" key="1">
    <source>
        <dbReference type="Pfam" id="PF12680"/>
    </source>
</evidence>
<evidence type="ECO:0000313" key="3">
    <source>
        <dbReference type="Proteomes" id="UP001230207"/>
    </source>
</evidence>
<dbReference type="SUPFAM" id="SSF54427">
    <property type="entry name" value="NTF2-like"/>
    <property type="match status" value="1"/>
</dbReference>
<dbReference type="RefSeq" id="WP_370878489.1">
    <property type="nucleotide sequence ID" value="NZ_JAUSVF010000001.1"/>
</dbReference>
<dbReference type="EMBL" id="JAUSVF010000001">
    <property type="protein sequence ID" value="MDQ0320584.1"/>
    <property type="molecule type" value="Genomic_DNA"/>
</dbReference>
<keyword evidence="3" id="KW-1185">Reference proteome</keyword>
<protein>
    <recommendedName>
        <fullName evidence="1">SnoaL-like domain-containing protein</fullName>
    </recommendedName>
</protein>
<name>A0ABU0BQS5_9HYPH</name>
<dbReference type="Proteomes" id="UP001230207">
    <property type="component" value="Unassembled WGS sequence"/>
</dbReference>
<comment type="caution">
    <text evidence="2">The sequence shown here is derived from an EMBL/GenBank/DDBJ whole genome shotgun (WGS) entry which is preliminary data.</text>
</comment>
<sequence>MTDAVETLVRSSFDCYMTMDRSRMEALLAPDFTFTSPYDDHIDRATYFERCWPAAGSFESLDIRHLAMLGDRCFVLYDGKSHRGKLFRNTELFTIANRRIRSVEVFFGLPPGGPVQKASD</sequence>
<reference evidence="2 3" key="1">
    <citation type="submission" date="2023-07" db="EMBL/GenBank/DDBJ databases">
        <title>Genomic Encyclopedia of Type Strains, Phase IV (KMG-IV): sequencing the most valuable type-strain genomes for metagenomic binning, comparative biology and taxonomic classification.</title>
        <authorList>
            <person name="Goeker M."/>
        </authorList>
    </citation>
    <scope>NUCLEOTIDE SEQUENCE [LARGE SCALE GENOMIC DNA]</scope>
    <source>
        <strain evidence="2 3">DSM 1112</strain>
    </source>
</reference>